<keyword evidence="1" id="KW-1133">Transmembrane helix</keyword>
<reference evidence="2 3" key="1">
    <citation type="submission" date="2022-05" db="EMBL/GenBank/DDBJ databases">
        <authorList>
            <consortium name="Genoscope - CEA"/>
            <person name="William W."/>
        </authorList>
    </citation>
    <scope>NUCLEOTIDE SEQUENCE [LARGE SCALE GENOMIC DNA]</scope>
</reference>
<sequence length="59" mass="6368">MGTSTSAARVGSFLSPYVVFSQRVHPLLPFGIMGINALIAALLCMTLPETRNQPTLETF</sequence>
<evidence type="ECO:0000313" key="3">
    <source>
        <dbReference type="Proteomes" id="UP001159427"/>
    </source>
</evidence>
<gene>
    <name evidence="2" type="ORF">PEVE_00026142</name>
</gene>
<comment type="caution">
    <text evidence="2">The sequence shown here is derived from an EMBL/GenBank/DDBJ whole genome shotgun (WGS) entry which is preliminary data.</text>
</comment>
<proteinExistence type="predicted"/>
<feature type="non-terminal residue" evidence="2">
    <location>
        <position position="59"/>
    </location>
</feature>
<feature type="transmembrane region" description="Helical" evidence="1">
    <location>
        <begin position="27"/>
        <end position="47"/>
    </location>
</feature>
<accession>A0ABN8MBN1</accession>
<dbReference type="EMBL" id="CALNXI010000353">
    <property type="protein sequence ID" value="CAH3025464.1"/>
    <property type="molecule type" value="Genomic_DNA"/>
</dbReference>
<keyword evidence="3" id="KW-1185">Reference proteome</keyword>
<organism evidence="2 3">
    <name type="scientific">Porites evermanni</name>
    <dbReference type="NCBI Taxonomy" id="104178"/>
    <lineage>
        <taxon>Eukaryota</taxon>
        <taxon>Metazoa</taxon>
        <taxon>Cnidaria</taxon>
        <taxon>Anthozoa</taxon>
        <taxon>Hexacorallia</taxon>
        <taxon>Scleractinia</taxon>
        <taxon>Fungiina</taxon>
        <taxon>Poritidae</taxon>
        <taxon>Porites</taxon>
    </lineage>
</organism>
<keyword evidence="1" id="KW-0812">Transmembrane</keyword>
<keyword evidence="1" id="KW-0472">Membrane</keyword>
<evidence type="ECO:0000256" key="1">
    <source>
        <dbReference type="SAM" id="Phobius"/>
    </source>
</evidence>
<evidence type="ECO:0000313" key="2">
    <source>
        <dbReference type="EMBL" id="CAH3025464.1"/>
    </source>
</evidence>
<name>A0ABN8MBN1_9CNID</name>
<dbReference type="Proteomes" id="UP001159427">
    <property type="component" value="Unassembled WGS sequence"/>
</dbReference>
<protein>
    <submittedName>
        <fullName evidence="2">Uncharacterized protein</fullName>
    </submittedName>
</protein>